<proteinExistence type="predicted"/>
<dbReference type="Proteomes" id="UP001652628">
    <property type="component" value="Chromosome 3"/>
</dbReference>
<gene>
    <name evidence="2" type="primary">LOC108007193</name>
</gene>
<keyword evidence="1" id="KW-1185">Reference proteome</keyword>
<dbReference type="GeneID" id="108007193"/>
<evidence type="ECO:0000313" key="1">
    <source>
        <dbReference type="Proteomes" id="UP001652628"/>
    </source>
</evidence>
<protein>
    <submittedName>
        <fullName evidence="2">LOW QUALITY PROTEIN: uncharacterized protein</fullName>
    </submittedName>
</protein>
<reference evidence="2" key="1">
    <citation type="submission" date="2025-08" db="UniProtKB">
        <authorList>
            <consortium name="RefSeq"/>
        </authorList>
    </citation>
    <scope>IDENTIFICATION</scope>
</reference>
<accession>A0ABM4TS58</accession>
<sequence>MDHCPNRQMSYGFIPLNSFGKLLLLLQEEPRGSSLWKTTTNRATKTKKGRRNHKVVLNKLKKRIGEKKKEKASNTISFIVSRANSGSKIWFLSGKNTILAIQIVFKIVFHFVKNVV</sequence>
<organism evidence="1 2">
    <name type="scientific">Drosophila suzukii</name>
    <name type="common">Spotted-wing drosophila fruit fly</name>
    <dbReference type="NCBI Taxonomy" id="28584"/>
    <lineage>
        <taxon>Eukaryota</taxon>
        <taxon>Metazoa</taxon>
        <taxon>Ecdysozoa</taxon>
        <taxon>Arthropoda</taxon>
        <taxon>Hexapoda</taxon>
        <taxon>Insecta</taxon>
        <taxon>Pterygota</taxon>
        <taxon>Neoptera</taxon>
        <taxon>Endopterygota</taxon>
        <taxon>Diptera</taxon>
        <taxon>Brachycera</taxon>
        <taxon>Muscomorpha</taxon>
        <taxon>Ephydroidea</taxon>
        <taxon>Drosophilidae</taxon>
        <taxon>Drosophila</taxon>
        <taxon>Sophophora</taxon>
    </lineage>
</organism>
<dbReference type="RefSeq" id="XP_070852803.1">
    <property type="nucleotide sequence ID" value="XM_070996702.1"/>
</dbReference>
<evidence type="ECO:0000313" key="2">
    <source>
        <dbReference type="RefSeq" id="XP_070852803.1"/>
    </source>
</evidence>
<name>A0ABM4TS58_DROSZ</name>